<dbReference type="InterPro" id="IPR051695">
    <property type="entry name" value="Phosphoglycerate_Mutase"/>
</dbReference>
<dbReference type="Proteomes" id="UP000249890">
    <property type="component" value="Chromosome"/>
</dbReference>
<dbReference type="SMART" id="SM00855">
    <property type="entry name" value="PGAM"/>
    <property type="match status" value="1"/>
</dbReference>
<name>A0A2Z2K8I9_9BACL</name>
<dbReference type="GO" id="GO:0045820">
    <property type="term" value="P:negative regulation of glycolytic process"/>
    <property type="evidence" value="ECO:0007669"/>
    <property type="project" value="TreeGrafter"/>
</dbReference>
<feature type="compositionally biased region" description="Basic and acidic residues" evidence="4">
    <location>
        <begin position="154"/>
        <end position="177"/>
    </location>
</feature>
<dbReference type="PANTHER" id="PTHR46517:SF1">
    <property type="entry name" value="FRUCTOSE-2,6-BISPHOSPHATASE TIGAR"/>
    <property type="match status" value="1"/>
</dbReference>
<protein>
    <recommendedName>
        <fullName evidence="7">Histidine phosphatase family protein</fullName>
    </recommendedName>
</protein>
<evidence type="ECO:0008006" key="7">
    <source>
        <dbReference type="Google" id="ProtNLM"/>
    </source>
</evidence>
<feature type="binding site" evidence="3">
    <location>
        <position position="70"/>
    </location>
    <ligand>
        <name>substrate</name>
    </ligand>
</feature>
<dbReference type="InterPro" id="IPR001345">
    <property type="entry name" value="PG/BPGM_mutase_AS"/>
</dbReference>
<organism evidence="5 6">
    <name type="scientific">Paenibacillus donghaensis</name>
    <dbReference type="NCBI Taxonomy" id="414771"/>
    <lineage>
        <taxon>Bacteria</taxon>
        <taxon>Bacillati</taxon>
        <taxon>Bacillota</taxon>
        <taxon>Bacilli</taxon>
        <taxon>Bacillales</taxon>
        <taxon>Paenibacillaceae</taxon>
        <taxon>Paenibacillus</taxon>
    </lineage>
</organism>
<evidence type="ECO:0000313" key="5">
    <source>
        <dbReference type="EMBL" id="ASA19605.1"/>
    </source>
</evidence>
<dbReference type="SUPFAM" id="SSF53254">
    <property type="entry name" value="Phosphoglycerate mutase-like"/>
    <property type="match status" value="1"/>
</dbReference>
<dbReference type="GO" id="GO:0043456">
    <property type="term" value="P:regulation of pentose-phosphate shunt"/>
    <property type="evidence" value="ECO:0007669"/>
    <property type="project" value="TreeGrafter"/>
</dbReference>
<proteinExistence type="predicted"/>
<feature type="binding site" evidence="3">
    <location>
        <begin position="19"/>
        <end position="26"/>
    </location>
    <ligand>
        <name>substrate</name>
    </ligand>
</feature>
<dbReference type="GO" id="GO:0004331">
    <property type="term" value="F:fructose-2,6-bisphosphate 2-phosphatase activity"/>
    <property type="evidence" value="ECO:0007669"/>
    <property type="project" value="TreeGrafter"/>
</dbReference>
<evidence type="ECO:0000256" key="4">
    <source>
        <dbReference type="SAM" id="MobiDB-lite"/>
    </source>
</evidence>
<feature type="active site" description="Proton donor/acceptor" evidence="2">
    <location>
        <position position="94"/>
    </location>
</feature>
<evidence type="ECO:0000256" key="3">
    <source>
        <dbReference type="PIRSR" id="PIRSR613078-2"/>
    </source>
</evidence>
<dbReference type="Gene3D" id="3.40.50.1240">
    <property type="entry name" value="Phosphoglycerate mutase-like"/>
    <property type="match status" value="1"/>
</dbReference>
<dbReference type="GO" id="GO:0005829">
    <property type="term" value="C:cytosol"/>
    <property type="evidence" value="ECO:0007669"/>
    <property type="project" value="TreeGrafter"/>
</dbReference>
<dbReference type="RefSeq" id="WP_087913630.1">
    <property type="nucleotide sequence ID" value="NZ_CP021780.1"/>
</dbReference>
<dbReference type="OrthoDB" id="9783269at2"/>
<reference evidence="5 6" key="1">
    <citation type="submission" date="2017-06" db="EMBL/GenBank/DDBJ databases">
        <title>Complete genome sequence of Paenibacillus donghaensis KCTC 13049T isolated from East Sea sediment, South Korea.</title>
        <authorList>
            <person name="Jung B.K."/>
            <person name="Hong S.-J."/>
            <person name="Shin J.-H."/>
        </authorList>
    </citation>
    <scope>NUCLEOTIDE SEQUENCE [LARGE SCALE GENOMIC DNA]</scope>
    <source>
        <strain evidence="5 6">KCTC 13049</strain>
    </source>
</reference>
<dbReference type="Pfam" id="PF00300">
    <property type="entry name" value="His_Phos_1"/>
    <property type="match status" value="1"/>
</dbReference>
<dbReference type="InterPro" id="IPR013078">
    <property type="entry name" value="His_Pase_superF_clade-1"/>
</dbReference>
<keyword evidence="6" id="KW-1185">Reference proteome</keyword>
<accession>A0A2Z2K8I9</accession>
<dbReference type="PROSITE" id="PS00175">
    <property type="entry name" value="PG_MUTASE"/>
    <property type="match status" value="1"/>
</dbReference>
<evidence type="ECO:0000256" key="1">
    <source>
        <dbReference type="ARBA" id="ARBA00022801"/>
    </source>
</evidence>
<evidence type="ECO:0000313" key="6">
    <source>
        <dbReference type="Proteomes" id="UP000249890"/>
    </source>
</evidence>
<feature type="region of interest" description="Disordered" evidence="4">
    <location>
        <begin position="151"/>
        <end position="180"/>
    </location>
</feature>
<evidence type="ECO:0000256" key="2">
    <source>
        <dbReference type="PIRSR" id="PIRSR613078-1"/>
    </source>
</evidence>
<dbReference type="CDD" id="cd07067">
    <property type="entry name" value="HP_PGM_like"/>
    <property type="match status" value="1"/>
</dbReference>
<dbReference type="EMBL" id="CP021780">
    <property type="protein sequence ID" value="ASA19605.1"/>
    <property type="molecule type" value="Genomic_DNA"/>
</dbReference>
<dbReference type="InterPro" id="IPR029033">
    <property type="entry name" value="His_PPase_superfam"/>
</dbReference>
<sequence>MEHNKRTEPEADLELSLLRHGQTRWNAERRYLGHTDLPLFPGARDELLLRRDQPELSASFWRVYCSDLLRCRETLACVAPELISRARYDLRLRELNFGAWEGCTYEQLQHNKQYRSWVDDPAAVTPPKGEAWGAFTARLQHFLDELGQAAEQWHQAHQDHQDHQDHQEHQEHQDHQTHPVATQPLRVLIVTHGGVIRQLRAWSEAELSFYNAPAPPPGGITTIRLRMENGNWRF</sequence>
<dbReference type="KEGG" id="pdh:B9T62_01480"/>
<gene>
    <name evidence="5" type="ORF">B9T62_01480</name>
</gene>
<dbReference type="AlphaFoldDB" id="A0A2Z2K8I9"/>
<dbReference type="PANTHER" id="PTHR46517">
    <property type="entry name" value="FRUCTOSE-2,6-BISPHOSPHATASE TIGAR"/>
    <property type="match status" value="1"/>
</dbReference>
<keyword evidence="1" id="KW-0378">Hydrolase</keyword>
<feature type="active site" description="Tele-phosphohistidine intermediate" evidence="2">
    <location>
        <position position="20"/>
    </location>
</feature>